<dbReference type="RefSeq" id="WP_106472243.1">
    <property type="nucleotide sequence ID" value="NZ_CP027665.1"/>
</dbReference>
<dbReference type="Pfam" id="PF13730">
    <property type="entry name" value="HTH_36"/>
    <property type="match status" value="1"/>
</dbReference>
<proteinExistence type="predicted"/>
<dbReference type="EMBL" id="CP027665">
    <property type="protein sequence ID" value="AVO37925.1"/>
    <property type="molecule type" value="Genomic_DNA"/>
</dbReference>
<evidence type="ECO:0000256" key="1">
    <source>
        <dbReference type="SAM" id="MobiDB-lite"/>
    </source>
</evidence>
<dbReference type="Proteomes" id="UP000237655">
    <property type="component" value="Chromosome"/>
</dbReference>
<keyword evidence="3" id="KW-1185">Reference proteome</keyword>
<sequence>MGRRKGAGGFQRVGKVPVSEKTADADAKRRASLHELSARLDAGEIRRGNSGMADRPLSYSAWRSAVKARLAEERQAGRGLPGAAPNSILTGLLMHVNDAGETSPGVETLALLSGVSERTVRRCLRHLENAGWIEPATRRFRERGAMIRRICWPLPNLPDRPRRSGRAQPP</sequence>
<protein>
    <submittedName>
        <fullName evidence="2">Helix-turn-helix domain-containing protein</fullName>
    </submittedName>
</protein>
<dbReference type="SUPFAM" id="SSF46785">
    <property type="entry name" value="Winged helix' DNA-binding domain"/>
    <property type="match status" value="1"/>
</dbReference>
<dbReference type="AlphaFoldDB" id="A0A2S0MPX5"/>
<organism evidence="2 3">
    <name type="scientific">Pukyongiella litopenaei</name>
    <dbReference type="NCBI Taxonomy" id="2605946"/>
    <lineage>
        <taxon>Bacteria</taxon>
        <taxon>Pseudomonadati</taxon>
        <taxon>Pseudomonadota</taxon>
        <taxon>Alphaproteobacteria</taxon>
        <taxon>Rhodobacterales</taxon>
        <taxon>Paracoccaceae</taxon>
        <taxon>Pukyongiella</taxon>
    </lineage>
</organism>
<dbReference type="InterPro" id="IPR036390">
    <property type="entry name" value="WH_DNA-bd_sf"/>
</dbReference>
<feature type="region of interest" description="Disordered" evidence="1">
    <location>
        <begin position="1"/>
        <end position="30"/>
    </location>
</feature>
<dbReference type="InterPro" id="IPR036388">
    <property type="entry name" value="WH-like_DNA-bd_sf"/>
</dbReference>
<accession>A0A2S0MPX5</accession>
<evidence type="ECO:0000313" key="3">
    <source>
        <dbReference type="Proteomes" id="UP000237655"/>
    </source>
</evidence>
<reference evidence="3" key="1">
    <citation type="submission" date="2018-03" db="EMBL/GenBank/DDBJ databases">
        <title>Genomic analysis of the strain SH-1 isolated from shrimp intestine.</title>
        <authorList>
            <person name="Kim Y.-S."/>
            <person name="Kim S.-E."/>
            <person name="Kim K.-H."/>
        </authorList>
    </citation>
    <scope>NUCLEOTIDE SEQUENCE [LARGE SCALE GENOMIC DNA]</scope>
    <source>
        <strain evidence="3">SH-1</strain>
    </source>
</reference>
<feature type="compositionally biased region" description="Basic and acidic residues" evidence="1">
    <location>
        <begin position="21"/>
        <end position="30"/>
    </location>
</feature>
<name>A0A2S0MPX5_9RHOB</name>
<dbReference type="Gene3D" id="1.10.10.10">
    <property type="entry name" value="Winged helix-like DNA-binding domain superfamily/Winged helix DNA-binding domain"/>
    <property type="match status" value="1"/>
</dbReference>
<gene>
    <name evidence="2" type="ORF">C6Y53_09560</name>
</gene>
<evidence type="ECO:0000313" key="2">
    <source>
        <dbReference type="EMBL" id="AVO37925.1"/>
    </source>
</evidence>
<dbReference type="KEGG" id="thas:C6Y53_09560"/>